<dbReference type="EMBL" id="KE561076">
    <property type="protein sequence ID" value="EPZ33089.1"/>
    <property type="molecule type" value="Genomic_DNA"/>
</dbReference>
<feature type="region of interest" description="Disordered" evidence="2">
    <location>
        <begin position="1345"/>
        <end position="1381"/>
    </location>
</feature>
<proteinExistence type="predicted"/>
<feature type="compositionally biased region" description="Polar residues" evidence="2">
    <location>
        <begin position="1347"/>
        <end position="1361"/>
    </location>
</feature>
<accession>A0A075AX57</accession>
<feature type="transmembrane region" description="Helical" evidence="3">
    <location>
        <begin position="1760"/>
        <end position="1778"/>
    </location>
</feature>
<feature type="transmembrane region" description="Helical" evidence="3">
    <location>
        <begin position="1569"/>
        <end position="1594"/>
    </location>
</feature>
<name>A0A075AX57_ROZAC</name>
<keyword evidence="3" id="KW-0812">Transmembrane</keyword>
<evidence type="ECO:0000256" key="1">
    <source>
        <dbReference type="SAM" id="Coils"/>
    </source>
</evidence>
<evidence type="ECO:0000313" key="5">
    <source>
        <dbReference type="Proteomes" id="UP000030755"/>
    </source>
</evidence>
<reference evidence="4 5" key="1">
    <citation type="journal article" date="2013" name="Curr. Biol.">
        <title>Shared signatures of parasitism and phylogenomics unite Cryptomycota and microsporidia.</title>
        <authorList>
            <person name="James T.Y."/>
            <person name="Pelin A."/>
            <person name="Bonen L."/>
            <person name="Ahrendt S."/>
            <person name="Sain D."/>
            <person name="Corradi N."/>
            <person name="Stajich J.E."/>
        </authorList>
    </citation>
    <scope>NUCLEOTIDE SEQUENCE [LARGE SCALE GENOMIC DNA]</scope>
    <source>
        <strain evidence="4 5">CSF55</strain>
    </source>
</reference>
<keyword evidence="3" id="KW-1133">Transmembrane helix</keyword>
<feature type="compositionally biased region" description="Basic and acidic residues" evidence="2">
    <location>
        <begin position="1427"/>
        <end position="1504"/>
    </location>
</feature>
<keyword evidence="5" id="KW-1185">Reference proteome</keyword>
<sequence length="1826" mass="209802">MTEKNQSHTIEKVCGKKYTEIDSNDPSVWNLASQYSKRFKNLEHFYGSSMRGCAISSVLNEDLVFYKDWILLGQEVVNGILYNTLSSPMFFWVGNIVKDNVKFPVSILEFSENESYFRIEIMKSMLECFDLFFDWAPKYFFPQDVNDLLSHLVINEVEGILRTKSDGSALGYLRLNSDEVTAFKIRANDFLTLLISNFRVSISYDFDRRSFGFQIKGILCKGEARWKLGLTHGQDHLAWNESEFMLTMEPVNQSLNLFKVIGWFLPQRLLREFESKLKGVLPKATFSSISIRILSSLTSGGNFLDFKKMKLVISIAEARISLSPLMVLKPANLILELYRECDTCKRTWHASLIGRIDGAKDKDEFKGEAWVFELIEEWNVASHANNIKGVEFNGSKYDFRVQLNGILAWDPAKKAISYREVYFSLNTGPRSIMKVFEWNVSNLEFRFFCSKKKNYIEGNVKGEWNGIGHQFTFSKARINDTTVDYSIFFNEDLQPIRALQGIFPLIQDDVTYFPKFITEAISSIFVNGAIVRLVNNKVALCDVSLGAFTKPLTFDFGESRISVQNLKLNLTYNAVEKEKWGFAGSAEGRFGGVGGSTNLWYQRGLLYLKMQLNSGNDFELEALQYDRSVLSFQMPKVSANLKFNFTTKSVEYFSFQGETNVTLNMFEKQYEWQMPLEIEHRSGSDAKRSFKLGPIKAVKLANVDAFVEIGCKHGDSDTDGTYVEAKVMNVHLLKFVAELTGKPTVTLDDYNEELWIERAVIGIYIYKEGAILSIQSDMRVQKGSIRAVFIGQVDKENSVQLAIAGRVQNVDPFKLLHIGGFGREMNIFQLNIHNLIIYASNANIVVSKVHELMLKDRYVLIQDNEVIKQGVGMRANVTIPGESFFNKVLDIFLGGTGEARNLAFHGFGNKDEIELALDIKNEDKDKRELENFNGIAIRKVNAFFRYYKSDLAIGMGINLIFTIKNEEFDYGDFILEGTKDIKSYIDLDLNGAIEKRSAALSFLVSVSVNGEWKRTLGIERLTTKDLKFEVGITTGPPFTLEFLIQLEAKYGTARYNFGGRGLVVRRADMSLVDLSLHGISLKNFVGALLDDCIADSVPDLLNNLFRLDHFSFIFSTKEIKLGKKVYKQGYSIKTKLTLLGVTTSAVFDFDTERLYSKIEVGPINIFGLEILRFKNSDLGPTFEIDISRKARKFPTLDFQGYGNLGFVSAEVKVALNKDHFLLSCQGNLFNLLYSQFKIEAGPDLIHFSTLLDSNKDGVNKSAKEELKSKQRNLDNTEKRAKQFKDDLNKRKKSNVKFEIESINEFIKRYNTVVGILNKGNSATDDAAKQKHLEQAEKIAREMKSIAEKSQMSSDHSNANSNRNRHGDVNRDVSVHESRNREDCDLNVERNVERNVEEINNNEEINGERNVLSSVARNVLGSVLSRFVRNDQRNDQGNDQRNDQGNDQRNEQRNDQRNEQRNGQRNDQRNDQRNEQRNDQRNDQRNEQRNDQRNDQRNADIDIRNEQRNEQGNVNIVVRFLYRIFSEFFSLFKDVNIKKEYVFIILTFALFAILKNVVMIPRDFDFLSFVIPLCSLIFFIFLFFYVVLSFSRFVVSTIERLYYYFEDFAIKSGYVSSYFGFIIHRVFVLLINMLPYVFVPLARTGVISGEFEDLFPIEALFWYFLYQIGPEITNHLDIALKPHYSKIRGIIVSKYNSMKSTLLNKLKPYLDKIRDMTSPKSFDKVRTEGDTIPYPQHHFHNSFHLFEFDLIDKKNLKRLEYLAYAVMASLLMTFLVSYIRSCQNCVSLDSFIDIFPSNKIIPEVFNNRFLTNQNSINQNLIGEHTQT</sequence>
<organism evidence="4 5">
    <name type="scientific">Rozella allomycis (strain CSF55)</name>
    <dbReference type="NCBI Taxonomy" id="988480"/>
    <lineage>
        <taxon>Eukaryota</taxon>
        <taxon>Fungi</taxon>
        <taxon>Fungi incertae sedis</taxon>
        <taxon>Cryptomycota</taxon>
        <taxon>Cryptomycota incertae sedis</taxon>
        <taxon>Rozella</taxon>
    </lineage>
</organism>
<evidence type="ECO:0000256" key="2">
    <source>
        <dbReference type="SAM" id="MobiDB-lite"/>
    </source>
</evidence>
<feature type="coiled-coil region" evidence="1">
    <location>
        <begin position="1259"/>
        <end position="1293"/>
    </location>
</feature>
<protein>
    <submittedName>
        <fullName evidence="4">Uncharacterized protein</fullName>
    </submittedName>
</protein>
<feature type="transmembrane region" description="Helical" evidence="3">
    <location>
        <begin position="1614"/>
        <end position="1638"/>
    </location>
</feature>
<evidence type="ECO:0000313" key="4">
    <source>
        <dbReference type="EMBL" id="EPZ33089.1"/>
    </source>
</evidence>
<keyword evidence="1" id="KW-0175">Coiled coil</keyword>
<dbReference type="Proteomes" id="UP000030755">
    <property type="component" value="Unassembled WGS sequence"/>
</dbReference>
<keyword evidence="3" id="KW-0472">Membrane</keyword>
<feature type="compositionally biased region" description="Basic and acidic residues" evidence="2">
    <location>
        <begin position="1364"/>
        <end position="1381"/>
    </location>
</feature>
<dbReference type="HOGENOM" id="CLU_237466_0_0_1"/>
<gene>
    <name evidence="4" type="ORF">O9G_005161</name>
</gene>
<evidence type="ECO:0000256" key="3">
    <source>
        <dbReference type="SAM" id="Phobius"/>
    </source>
</evidence>
<feature type="region of interest" description="Disordered" evidence="2">
    <location>
        <begin position="1426"/>
        <end position="1504"/>
    </location>
</feature>
<dbReference type="STRING" id="988480.A0A075AX57"/>
<feature type="transmembrane region" description="Helical" evidence="3">
    <location>
        <begin position="1540"/>
        <end position="1557"/>
    </location>
</feature>